<evidence type="ECO:0000259" key="2">
    <source>
        <dbReference type="PROSITE" id="PS51184"/>
    </source>
</evidence>
<feature type="region of interest" description="Disordered" evidence="1">
    <location>
        <begin position="1015"/>
        <end position="1166"/>
    </location>
</feature>
<dbReference type="Gene3D" id="2.60.120.650">
    <property type="entry name" value="Cupin"/>
    <property type="match status" value="1"/>
</dbReference>
<sequence>MTSTKGWILDEIIEEGDNFHHVERVSATAPDLLDKIKKYETNGVPLVIEGFHKHSKWPQRMFTIDEFVETYEGNDINVRNIHNRSDRSLPLRDFIAKCRVVTPYKTDTEFERFYGKDIECPKTWEDWLQKGDVIPKALISKGPEDVFRHLPDTDANAVETLMCYIGIGDTFTPCHKDSCASSGQNLMCYTEKGGSSFWFMTASSSAQKAADYFQTLGHELDHESYFVKIDELSRAPFKVYILEQKLGDMVLVPPRSCHQVINHGGITFKTSWSRMTTKGLKSAFFHELPIYRRVCRPEIYQIKGTTYHSLLALTTELENCLSHSVDSNGHVLDELKELLLLFEAILTEEYDEETAKQTPSNDGYRVTCDFCLAEIFQSYFECHECTEPSGESLHLCIGCYSEGRRCQCSVAMKPMQSRDFHVLQQASSSALRVIQTYEERFNRKTPDFSSELDAIRDEIPPLFRAGCVLYKLQQLPISNRQKRERLCDMRKNHIRSTHLTDYSNLVSCQKCRFPTCYKHILSEYKVHASEALLLVTPGTSEASYHDIHTNAKARFENDLQLLDKVRRKGDRPRGSQLYTMLTQNSEKYAFCNPANHLLKPGWYDTVRSSQPLIPLMTHRRQSIKEPIPEPSGGSLSASTPPSSATSNTCHDEATASSQSSVDLRPTKRRFIVFVEVPSAPYDISRFKRPHLEDVERPQPTNLTRPADRRVTRASKNKRPDEDPPRISTRKGRRAANVPAATQDKAASSKLLQADTSRPNPPNKLPGTSSSTQRKPASIREVVGKVPQLSGSPKRTLPKFKKNLEAVTSPSHQSPVENVDSQHTDSGSSPHSHGDSPNIECTAHVYPMPTDDEEHDYMQHAPSMTVPMQEPDALPPWRSRGKAMVSSVAATADTLVTFTPLFPHAARFEDRPAMTPLPNQRYFQQHSAPFHPHNERYFAPSYLHNQRTLYQQQSQQHLTPSYWHHRQPSYQQQYVPPVSYHPATAHYNDAFQQFYPSHYYTGYPYPDTDAYYDRTTQSTSFHSPEPVRRVRQPRLERQRWDRDPHATVPSQTSLRRVVSEPLSYPRRSANPKDSRKPFFNKGPSPKQHRPRSTPYGNGERRTIHRSTFAQMSRPPMLLKRLSFPESDGQNTGASHYSDNTEQQRETLDHGMVPASPCNGDAEQATRRIDSQPEAPIPIASLMGRINIPHAQEPENSPSVVDGAQKPDDTDEDDWEDGYEKADDVEASSPPTFRMEEDNWTQDDAQHTNSNDYGYDLSNNPWNASPSSQ</sequence>
<accession>A0A8H5BXD0</accession>
<evidence type="ECO:0000256" key="1">
    <source>
        <dbReference type="SAM" id="MobiDB-lite"/>
    </source>
</evidence>
<dbReference type="SUPFAM" id="SSF51197">
    <property type="entry name" value="Clavaminate synthase-like"/>
    <property type="match status" value="1"/>
</dbReference>
<dbReference type="SMART" id="SM00558">
    <property type="entry name" value="JmjC"/>
    <property type="match status" value="1"/>
</dbReference>
<feature type="compositionally biased region" description="Polar residues" evidence="1">
    <location>
        <begin position="1245"/>
        <end position="1267"/>
    </location>
</feature>
<dbReference type="Pfam" id="PF02373">
    <property type="entry name" value="JmjC"/>
    <property type="match status" value="1"/>
</dbReference>
<reference evidence="3 4" key="1">
    <citation type="journal article" date="2020" name="ISME J.">
        <title>Uncovering the hidden diversity of litter-decomposition mechanisms in mushroom-forming fungi.</title>
        <authorList>
            <person name="Floudas D."/>
            <person name="Bentzer J."/>
            <person name="Ahren D."/>
            <person name="Johansson T."/>
            <person name="Persson P."/>
            <person name="Tunlid A."/>
        </authorList>
    </citation>
    <scope>NUCLEOTIDE SEQUENCE [LARGE SCALE GENOMIC DNA]</scope>
    <source>
        <strain evidence="3 4">CBS 101986</strain>
    </source>
</reference>
<organism evidence="3 4">
    <name type="scientific">Psilocybe cf. subviscida</name>
    <dbReference type="NCBI Taxonomy" id="2480587"/>
    <lineage>
        <taxon>Eukaryota</taxon>
        <taxon>Fungi</taxon>
        <taxon>Dikarya</taxon>
        <taxon>Basidiomycota</taxon>
        <taxon>Agaricomycotina</taxon>
        <taxon>Agaricomycetes</taxon>
        <taxon>Agaricomycetidae</taxon>
        <taxon>Agaricales</taxon>
        <taxon>Agaricineae</taxon>
        <taxon>Strophariaceae</taxon>
        <taxon>Psilocybe</taxon>
    </lineage>
</organism>
<protein>
    <recommendedName>
        <fullName evidence="2">JmjC domain-containing protein</fullName>
    </recommendedName>
</protein>
<gene>
    <name evidence="3" type="ORF">D9619_005930</name>
</gene>
<name>A0A8H5BXD0_9AGAR</name>
<feature type="region of interest" description="Disordered" evidence="1">
    <location>
        <begin position="624"/>
        <end position="661"/>
    </location>
</feature>
<feature type="region of interest" description="Disordered" evidence="1">
    <location>
        <begin position="1188"/>
        <end position="1267"/>
    </location>
</feature>
<proteinExistence type="predicted"/>
<comment type="caution">
    <text evidence="3">The sequence shown here is derived from an EMBL/GenBank/DDBJ whole genome shotgun (WGS) entry which is preliminary data.</text>
</comment>
<feature type="compositionally biased region" description="Polar residues" evidence="1">
    <location>
        <begin position="805"/>
        <end position="820"/>
    </location>
</feature>
<feature type="compositionally biased region" description="Low complexity" evidence="1">
    <location>
        <begin position="824"/>
        <end position="836"/>
    </location>
</feature>
<dbReference type="PROSITE" id="PS51184">
    <property type="entry name" value="JMJC"/>
    <property type="match status" value="1"/>
</dbReference>
<feature type="compositionally biased region" description="Polar residues" evidence="1">
    <location>
        <begin position="765"/>
        <end position="774"/>
    </location>
</feature>
<evidence type="ECO:0000313" key="4">
    <source>
        <dbReference type="Proteomes" id="UP000567179"/>
    </source>
</evidence>
<dbReference type="AlphaFoldDB" id="A0A8H5BXD0"/>
<feature type="region of interest" description="Disordered" evidence="1">
    <location>
        <begin position="690"/>
        <end position="839"/>
    </location>
</feature>
<dbReference type="OrthoDB" id="298344at2759"/>
<feature type="domain" description="JmjC" evidence="2">
    <location>
        <begin position="124"/>
        <end position="291"/>
    </location>
</feature>
<dbReference type="Proteomes" id="UP000567179">
    <property type="component" value="Unassembled WGS sequence"/>
</dbReference>
<dbReference type="EMBL" id="JAACJJ010000001">
    <property type="protein sequence ID" value="KAF5331068.1"/>
    <property type="molecule type" value="Genomic_DNA"/>
</dbReference>
<evidence type="ECO:0000313" key="3">
    <source>
        <dbReference type="EMBL" id="KAF5331068.1"/>
    </source>
</evidence>
<feature type="compositionally biased region" description="Basic and acidic residues" evidence="1">
    <location>
        <begin position="1024"/>
        <end position="1044"/>
    </location>
</feature>
<feature type="compositionally biased region" description="Low complexity" evidence="1">
    <location>
        <begin position="631"/>
        <end position="646"/>
    </location>
</feature>
<feature type="compositionally biased region" description="Polar residues" evidence="1">
    <location>
        <begin position="1126"/>
        <end position="1139"/>
    </location>
</feature>
<dbReference type="InterPro" id="IPR003347">
    <property type="entry name" value="JmjC_dom"/>
</dbReference>
<keyword evidence="4" id="KW-1185">Reference proteome</keyword>